<evidence type="ECO:0000313" key="16">
    <source>
        <dbReference type="Proteomes" id="UP000449710"/>
    </source>
</evidence>
<dbReference type="EMBL" id="SUMG01000005">
    <property type="protein sequence ID" value="NBG88063.1"/>
    <property type="molecule type" value="Genomic_DNA"/>
</dbReference>
<feature type="region of interest" description="Disordered" evidence="11">
    <location>
        <begin position="707"/>
        <end position="731"/>
    </location>
</feature>
<keyword evidence="7 9" id="KW-0807">Transducer</keyword>
<protein>
    <submittedName>
        <fullName evidence="15">Methyl-accepting chemotaxis protein</fullName>
    </submittedName>
</protein>
<keyword evidence="16" id="KW-1185">Reference proteome</keyword>
<evidence type="ECO:0000256" key="1">
    <source>
        <dbReference type="ARBA" id="ARBA00004651"/>
    </source>
</evidence>
<dbReference type="AlphaFoldDB" id="A0AA44BDM5"/>
<evidence type="ECO:0000259" key="13">
    <source>
        <dbReference type="PROSITE" id="PS50111"/>
    </source>
</evidence>
<dbReference type="InterPro" id="IPR004089">
    <property type="entry name" value="MCPsignal_dom"/>
</dbReference>
<sequence>MKLSIRMKVIITLIVFISLPALITGYVNYQNSQDLLEGEFKSSTEDTIEDVRNAFHFFLNAQEELVKTLSQDYHLQRVLTDPEANPDLIPATPAPAEEETDNGEELDNEEETEEAPAEEQDTAPESNQYLSRVMDSLDNIVENHQDVFHAYIGTDLGDMYVSPDIDLPEGFDPRERPWYTEAEASDSLTWTDPYEDAGTGDLVVSLARPVNNPENNNFVGVSAIDLNLSALQTLLGDVELGDSGYLILTNAAGEIIAHEDESLVSLDVSETIPNFTDTLVNNPSGDYDFSREEEEFFAVFDTIPGTEWKLIGIMNYSEIDEQTQVILTGTLMSTGITLLIALLAGILISISITKPLKVLVSDMSKVGEGDFTTRSSIATHGEVGEVAKTLNQVTRSLCGLVRNIQKASKNVLDYSDNLNHSIESTSSSSQEVSRAVEEIANGATEQASEAEKGSTMTANLSGKFQELKASSGEMLNASQSVLSANDQGVATLENLNSKADENKGAIDNIENAVVQLNEKTTSIGTILDSISAISEQTNLLALNAAIEAARAGEAGRGFAVVAEEIRKLAEQTSKSTDQISGIISDITEESNQTVSIMKDVKSANLQQSEAIGGVNTSFEDISEATKTITTKIQEINGAIDAMTEDSNEIVSVISNISAVSQQTAASSEEVTASMEQTASTLTEIEKTSGHLISLAHELNEEIEQFKVDEENTASSFSEDGADTDSFTESET</sequence>
<dbReference type="GO" id="GO:0006935">
    <property type="term" value="P:chemotaxis"/>
    <property type="evidence" value="ECO:0007669"/>
    <property type="project" value="UniProtKB-KW"/>
</dbReference>
<name>A0AA44BDM5_9CLOT</name>
<dbReference type="Pfam" id="PF00015">
    <property type="entry name" value="MCPsignal"/>
    <property type="match status" value="1"/>
</dbReference>
<dbReference type="CDD" id="cd11386">
    <property type="entry name" value="MCP_signal"/>
    <property type="match status" value="1"/>
</dbReference>
<keyword evidence="10" id="KW-0175">Coiled coil</keyword>
<dbReference type="PANTHER" id="PTHR32089:SF114">
    <property type="entry name" value="METHYL-ACCEPTING CHEMOTAXIS PROTEIN MCPB"/>
    <property type="match status" value="1"/>
</dbReference>
<keyword evidence="2" id="KW-1003">Cell membrane</keyword>
<feature type="coiled-coil region" evidence="10">
    <location>
        <begin position="492"/>
        <end position="519"/>
    </location>
</feature>
<dbReference type="PROSITE" id="PS50111">
    <property type="entry name" value="CHEMOTAXIS_TRANSDUC_2"/>
    <property type="match status" value="1"/>
</dbReference>
<evidence type="ECO:0000256" key="6">
    <source>
        <dbReference type="ARBA" id="ARBA00023136"/>
    </source>
</evidence>
<organism evidence="15 16">
    <name type="scientific">Isachenkonia alkalipeptolytica</name>
    <dbReference type="NCBI Taxonomy" id="2565777"/>
    <lineage>
        <taxon>Bacteria</taxon>
        <taxon>Bacillati</taxon>
        <taxon>Bacillota</taxon>
        <taxon>Clostridia</taxon>
        <taxon>Eubacteriales</taxon>
        <taxon>Clostridiaceae</taxon>
        <taxon>Isachenkonia</taxon>
    </lineage>
</organism>
<dbReference type="GO" id="GO:0007165">
    <property type="term" value="P:signal transduction"/>
    <property type="evidence" value="ECO:0007669"/>
    <property type="project" value="UniProtKB-KW"/>
</dbReference>
<comment type="caution">
    <text evidence="15">The sequence shown here is derived from an EMBL/GenBank/DDBJ whole genome shotgun (WGS) entry which is preliminary data.</text>
</comment>
<dbReference type="Pfam" id="PF02743">
    <property type="entry name" value="dCache_1"/>
    <property type="match status" value="1"/>
</dbReference>
<dbReference type="Gene3D" id="1.10.287.950">
    <property type="entry name" value="Methyl-accepting chemotaxis protein"/>
    <property type="match status" value="1"/>
</dbReference>
<keyword evidence="5 12" id="KW-1133">Transmembrane helix</keyword>
<feature type="domain" description="HAMP" evidence="14">
    <location>
        <begin position="350"/>
        <end position="402"/>
    </location>
</feature>
<comment type="similarity">
    <text evidence="8">Belongs to the methyl-accepting chemotaxis (MCP) protein family.</text>
</comment>
<comment type="subcellular location">
    <subcellularLocation>
        <location evidence="1">Cell membrane</location>
        <topology evidence="1">Multi-pass membrane protein</topology>
    </subcellularLocation>
</comment>
<feature type="domain" description="Methyl-accepting transducer" evidence="13">
    <location>
        <begin position="421"/>
        <end position="678"/>
    </location>
</feature>
<feature type="transmembrane region" description="Helical" evidence="12">
    <location>
        <begin position="325"/>
        <end position="348"/>
    </location>
</feature>
<gene>
    <name evidence="15" type="ORF">ISALK_06065</name>
</gene>
<dbReference type="PROSITE" id="PS50885">
    <property type="entry name" value="HAMP"/>
    <property type="match status" value="1"/>
</dbReference>
<keyword evidence="4 12" id="KW-0812">Transmembrane</keyword>
<accession>A0AA44BDM5</accession>
<dbReference type="SUPFAM" id="SSF103190">
    <property type="entry name" value="Sensory domain-like"/>
    <property type="match status" value="1"/>
</dbReference>
<proteinExistence type="inferred from homology"/>
<evidence type="ECO:0000256" key="3">
    <source>
        <dbReference type="ARBA" id="ARBA00022500"/>
    </source>
</evidence>
<dbReference type="SUPFAM" id="SSF58104">
    <property type="entry name" value="Methyl-accepting chemotaxis protein (MCP) signaling domain"/>
    <property type="match status" value="1"/>
</dbReference>
<keyword evidence="6 12" id="KW-0472">Membrane</keyword>
<evidence type="ECO:0000256" key="5">
    <source>
        <dbReference type="ARBA" id="ARBA00022989"/>
    </source>
</evidence>
<dbReference type="SMART" id="SM00283">
    <property type="entry name" value="MA"/>
    <property type="match status" value="1"/>
</dbReference>
<dbReference type="CDD" id="cd12912">
    <property type="entry name" value="PDC2_MCP_like"/>
    <property type="match status" value="1"/>
</dbReference>
<evidence type="ECO:0000313" key="15">
    <source>
        <dbReference type="EMBL" id="NBG88063.1"/>
    </source>
</evidence>
<evidence type="ECO:0000256" key="12">
    <source>
        <dbReference type="SAM" id="Phobius"/>
    </source>
</evidence>
<keyword evidence="3" id="KW-0145">Chemotaxis</keyword>
<evidence type="ECO:0000256" key="8">
    <source>
        <dbReference type="ARBA" id="ARBA00029447"/>
    </source>
</evidence>
<feature type="region of interest" description="Disordered" evidence="11">
    <location>
        <begin position="80"/>
        <end position="126"/>
    </location>
</feature>
<evidence type="ECO:0000256" key="9">
    <source>
        <dbReference type="PROSITE-ProRule" id="PRU00284"/>
    </source>
</evidence>
<dbReference type="InterPro" id="IPR003660">
    <property type="entry name" value="HAMP_dom"/>
</dbReference>
<evidence type="ECO:0000256" key="4">
    <source>
        <dbReference type="ARBA" id="ARBA00022692"/>
    </source>
</evidence>
<reference evidence="15 16" key="1">
    <citation type="submission" date="2019-04" db="EMBL/GenBank/DDBJ databases">
        <title>Isachenkonia alkalipeptolytica gen. nov. sp. nov. a new anaerobic, alkiliphilic organothrophic bacterium capable to reduce synthesized ferrihydrite isolated from a soda lake.</title>
        <authorList>
            <person name="Toshchakov S.V."/>
            <person name="Zavarzina D.G."/>
            <person name="Zhilina T.N."/>
            <person name="Kostrikina N.A."/>
            <person name="Kublanov I.V."/>
        </authorList>
    </citation>
    <scope>NUCLEOTIDE SEQUENCE [LARGE SCALE GENOMIC DNA]</scope>
    <source>
        <strain evidence="15 16">Z-1701</strain>
    </source>
</reference>
<dbReference type="Pfam" id="PF00672">
    <property type="entry name" value="HAMP"/>
    <property type="match status" value="1"/>
</dbReference>
<feature type="compositionally biased region" description="Acidic residues" evidence="11">
    <location>
        <begin position="719"/>
        <end position="731"/>
    </location>
</feature>
<dbReference type="InterPro" id="IPR033479">
    <property type="entry name" value="dCache_1"/>
</dbReference>
<dbReference type="CDD" id="cd12913">
    <property type="entry name" value="PDC1_MCP_like"/>
    <property type="match status" value="1"/>
</dbReference>
<dbReference type="PANTHER" id="PTHR32089">
    <property type="entry name" value="METHYL-ACCEPTING CHEMOTAXIS PROTEIN MCPB"/>
    <property type="match status" value="1"/>
</dbReference>
<dbReference type="Proteomes" id="UP000449710">
    <property type="component" value="Unassembled WGS sequence"/>
</dbReference>
<dbReference type="InterPro" id="IPR029151">
    <property type="entry name" value="Sensor-like_sf"/>
</dbReference>
<evidence type="ECO:0000256" key="2">
    <source>
        <dbReference type="ARBA" id="ARBA00022475"/>
    </source>
</evidence>
<dbReference type="SMART" id="SM00304">
    <property type="entry name" value="HAMP"/>
    <property type="match status" value="1"/>
</dbReference>
<dbReference type="Gene3D" id="3.30.450.20">
    <property type="entry name" value="PAS domain"/>
    <property type="match status" value="2"/>
</dbReference>
<evidence type="ECO:0000256" key="11">
    <source>
        <dbReference type="SAM" id="MobiDB-lite"/>
    </source>
</evidence>
<evidence type="ECO:0000256" key="10">
    <source>
        <dbReference type="SAM" id="Coils"/>
    </source>
</evidence>
<feature type="compositionally biased region" description="Acidic residues" evidence="11">
    <location>
        <begin position="96"/>
        <end position="122"/>
    </location>
</feature>
<dbReference type="RefSeq" id="WP_160720185.1">
    <property type="nucleotide sequence ID" value="NZ_SUMG01000005.1"/>
</dbReference>
<dbReference type="CDD" id="cd06225">
    <property type="entry name" value="HAMP"/>
    <property type="match status" value="1"/>
</dbReference>
<evidence type="ECO:0000256" key="7">
    <source>
        <dbReference type="ARBA" id="ARBA00023224"/>
    </source>
</evidence>
<dbReference type="GO" id="GO:0005886">
    <property type="term" value="C:plasma membrane"/>
    <property type="evidence" value="ECO:0007669"/>
    <property type="project" value="UniProtKB-SubCell"/>
</dbReference>
<evidence type="ECO:0000259" key="14">
    <source>
        <dbReference type="PROSITE" id="PS50885"/>
    </source>
</evidence>